<comment type="caution">
    <text evidence="1">The sequence shown here is derived from an EMBL/GenBank/DDBJ whole genome shotgun (WGS) entry which is preliminary data.</text>
</comment>
<dbReference type="GeneID" id="75833103"/>
<name>A0A9Q0BHC2_9HYPO</name>
<dbReference type="EMBL" id="JAGIXG020000004">
    <property type="protein sequence ID" value="KAI6784580.1"/>
    <property type="molecule type" value="Genomic_DNA"/>
</dbReference>
<evidence type="ECO:0000313" key="2">
    <source>
        <dbReference type="Proteomes" id="UP001055219"/>
    </source>
</evidence>
<dbReference type="PANTHER" id="PTHR36587">
    <property type="entry name" value="EXPRESSION SITE-ASSOCIATED GENE 3 (ESAG3)-LIKE PROTEIN"/>
    <property type="match status" value="1"/>
</dbReference>
<evidence type="ECO:0000313" key="1">
    <source>
        <dbReference type="EMBL" id="KAI6784580.1"/>
    </source>
</evidence>
<dbReference type="RefSeq" id="XP_051365436.1">
    <property type="nucleotide sequence ID" value="XM_051503077.1"/>
</dbReference>
<reference evidence="1" key="2">
    <citation type="submission" date="2022-07" db="EMBL/GenBank/DDBJ databases">
        <authorList>
            <person name="Goncalves M.F.M."/>
            <person name="Hilario S."/>
            <person name="Van De Peer Y."/>
            <person name="Esteves A.C."/>
            <person name="Alves A."/>
        </authorList>
    </citation>
    <scope>NUCLEOTIDE SEQUENCE</scope>
    <source>
        <strain evidence="1">MUM 19.33</strain>
    </source>
</reference>
<sequence>MPPQPPDHFVNGASMVFRMPDPTSFQRATQSRSPLDTSTLPSGDRKLAIILPVDRPSPDLCNKDTAGYDQLDDEDIVVMLDALDVWFQLPPEVLLTRYFMALQEADQRLQNEHNMTAEDSIYHTIMELAGDQGVFEEVFGDKNPKTKELHKEYEYHVGLDYRQELFCPTCYSEENGFFVELGNPEAVELESHRVGVSPPRVAGLPADIAVANSPLLTLELATSDQPSWGQLAL</sequence>
<dbReference type="PANTHER" id="PTHR36587:SF2">
    <property type="entry name" value="EXPRESSION SITE-ASSOCIATED GENE 3 (ESAG3)-LIKE PROTEIN"/>
    <property type="match status" value="1"/>
</dbReference>
<dbReference type="CDD" id="cd22997">
    <property type="entry name" value="GT_LH"/>
    <property type="match status" value="1"/>
</dbReference>
<dbReference type="Proteomes" id="UP001055219">
    <property type="component" value="Unassembled WGS sequence"/>
</dbReference>
<accession>A0A9Q0BHC2</accession>
<dbReference type="AlphaFoldDB" id="A0A9Q0BHC2"/>
<dbReference type="OrthoDB" id="422736at2759"/>
<gene>
    <name evidence="1" type="ORF">J7T54_006625</name>
</gene>
<protein>
    <submittedName>
        <fullName evidence="1">Uncharacterized protein</fullName>
    </submittedName>
</protein>
<keyword evidence="2" id="KW-1185">Reference proteome</keyword>
<reference evidence="1" key="1">
    <citation type="journal article" date="2021" name="J Fungi (Basel)">
        <title>Genomic and Metabolomic Analyses of the Marine Fungus Emericellopsis cladophorae: Insights into Saltwater Adaptability Mechanisms and Its Biosynthetic Potential.</title>
        <authorList>
            <person name="Goncalves M.F.M."/>
            <person name="Hilario S."/>
            <person name="Van de Peer Y."/>
            <person name="Esteves A.C."/>
            <person name="Alves A."/>
        </authorList>
    </citation>
    <scope>NUCLEOTIDE SEQUENCE</scope>
    <source>
        <strain evidence="1">MUM 19.33</strain>
    </source>
</reference>
<organism evidence="1 2">
    <name type="scientific">Emericellopsis cladophorae</name>
    <dbReference type="NCBI Taxonomy" id="2686198"/>
    <lineage>
        <taxon>Eukaryota</taxon>
        <taxon>Fungi</taxon>
        <taxon>Dikarya</taxon>
        <taxon>Ascomycota</taxon>
        <taxon>Pezizomycotina</taxon>
        <taxon>Sordariomycetes</taxon>
        <taxon>Hypocreomycetidae</taxon>
        <taxon>Hypocreales</taxon>
        <taxon>Bionectriaceae</taxon>
        <taxon>Emericellopsis</taxon>
    </lineage>
</organism>
<proteinExistence type="predicted"/>